<evidence type="ECO:0000313" key="2">
    <source>
        <dbReference type="Proteomes" id="UP000295496"/>
    </source>
</evidence>
<keyword evidence="2" id="KW-1185">Reference proteome</keyword>
<sequence length="190" mass="19992">MAKISIFGGRGMIGSQIAKLFARCGNEIDIIGRDYDGHELGNIVVLAVKFPDLAPLVETHGKHFAGKIVIDITNPISFANLDELLVPQGTSNAEILAGKLLQSQVVKGFNINFSDSLATCQVKGNPASLLFASDSQEAKQAIFAALANSGAKLVDAGKLQRARLLESAGLLLINLAVSGQIQRDGGLVII</sequence>
<dbReference type="PANTHER" id="PTHR14239:SF10">
    <property type="entry name" value="REDUCTASE"/>
    <property type="match status" value="1"/>
</dbReference>
<dbReference type="Gene3D" id="3.40.50.720">
    <property type="entry name" value="NAD(P)-binding Rossmann-like Domain"/>
    <property type="match status" value="1"/>
</dbReference>
<evidence type="ECO:0008006" key="3">
    <source>
        <dbReference type="Google" id="ProtNLM"/>
    </source>
</evidence>
<dbReference type="RefSeq" id="WP_132299715.1">
    <property type="nucleotide sequence ID" value="NZ_CP170642.1"/>
</dbReference>
<gene>
    <name evidence="1" type="ORF">EV692_0228</name>
</gene>
<dbReference type="AlphaFoldDB" id="A0A4R1KZX6"/>
<dbReference type="InterPro" id="IPR036291">
    <property type="entry name" value="NAD(P)-bd_dom_sf"/>
</dbReference>
<accession>A0A4R1KZX6</accession>
<dbReference type="SUPFAM" id="SSF51735">
    <property type="entry name" value="NAD(P)-binding Rossmann-fold domains"/>
    <property type="match status" value="1"/>
</dbReference>
<evidence type="ECO:0000313" key="1">
    <source>
        <dbReference type="EMBL" id="TCK71168.1"/>
    </source>
</evidence>
<dbReference type="Proteomes" id="UP000295496">
    <property type="component" value="Unassembled WGS sequence"/>
</dbReference>
<organism evidence="1 2">
    <name type="scientific">Lonepinella koalarum</name>
    <dbReference type="NCBI Taxonomy" id="53417"/>
    <lineage>
        <taxon>Bacteria</taxon>
        <taxon>Pseudomonadati</taxon>
        <taxon>Pseudomonadota</taxon>
        <taxon>Gammaproteobacteria</taxon>
        <taxon>Pasteurellales</taxon>
        <taxon>Pasteurellaceae</taxon>
        <taxon>Lonepinella</taxon>
    </lineage>
</organism>
<dbReference type="InterPro" id="IPR051267">
    <property type="entry name" value="STEAP_metalloreductase"/>
</dbReference>
<reference evidence="1 2" key="1">
    <citation type="submission" date="2019-03" db="EMBL/GenBank/DDBJ databases">
        <title>Genomic Encyclopedia of Type Strains, Phase IV (KMG-IV): sequencing the most valuable type-strain genomes for metagenomic binning, comparative biology and taxonomic classification.</title>
        <authorList>
            <person name="Goeker M."/>
        </authorList>
    </citation>
    <scope>NUCLEOTIDE SEQUENCE [LARGE SCALE GENOMIC DNA]</scope>
    <source>
        <strain evidence="1 2">DSM 10053</strain>
    </source>
</reference>
<dbReference type="PANTHER" id="PTHR14239">
    <property type="entry name" value="DUDULIN-RELATED"/>
    <property type="match status" value="1"/>
</dbReference>
<dbReference type="EMBL" id="SMGJ01000001">
    <property type="protein sequence ID" value="TCK71168.1"/>
    <property type="molecule type" value="Genomic_DNA"/>
</dbReference>
<name>A0A4R1KZX6_9PAST</name>
<proteinExistence type="predicted"/>
<protein>
    <recommendedName>
        <fullName evidence="3">Pyrroline-5-carboxylate reductase catalytic N-terminal domain-containing protein</fullName>
    </recommendedName>
</protein>
<comment type="caution">
    <text evidence="1">The sequence shown here is derived from an EMBL/GenBank/DDBJ whole genome shotgun (WGS) entry which is preliminary data.</text>
</comment>